<name>A0A1B1TBN5_9ARCH</name>
<feature type="domain" description="ParB-like N-terminal" evidence="1">
    <location>
        <begin position="4"/>
        <end position="87"/>
    </location>
</feature>
<dbReference type="EMBL" id="KP211848">
    <property type="protein sequence ID" value="ANV79683.1"/>
    <property type="molecule type" value="Genomic_DNA"/>
</dbReference>
<dbReference type="Gene3D" id="3.90.1530.10">
    <property type="entry name" value="Conserved hypothetical protein from pyrococcus furiosus pfu- 392566-001, ParB domain"/>
    <property type="match status" value="1"/>
</dbReference>
<reference evidence="2" key="2">
    <citation type="journal article" date="2015" name="ISME J.">
        <title>A new class of marine Euryarchaeota group II from the Mediterranean deep chlorophyll maximum.</title>
        <authorList>
            <person name="Martin-Cuadrado A.B."/>
            <person name="Garcia-Heredia I."/>
            <person name="Molto A.G."/>
            <person name="Lopez-Ubeda R."/>
            <person name="Kimes N."/>
            <person name="Lopez-Garcia P."/>
            <person name="Moreira D."/>
            <person name="Rodriguez-Valera F."/>
        </authorList>
    </citation>
    <scope>NUCLEOTIDE SEQUENCE</scope>
</reference>
<evidence type="ECO:0000313" key="2">
    <source>
        <dbReference type="EMBL" id="ANV79683.1"/>
    </source>
</evidence>
<organism evidence="2">
    <name type="scientific">uncultured Poseidoniia archaeon</name>
    <dbReference type="NCBI Taxonomy" id="1697135"/>
    <lineage>
        <taxon>Archaea</taxon>
        <taxon>Methanobacteriati</taxon>
        <taxon>Thermoplasmatota</taxon>
        <taxon>Candidatus Poseidoniia</taxon>
        <taxon>environmental samples</taxon>
    </lineage>
</organism>
<dbReference type="SUPFAM" id="SSF110849">
    <property type="entry name" value="ParB/Sulfiredoxin"/>
    <property type="match status" value="1"/>
</dbReference>
<dbReference type="InterPro" id="IPR036086">
    <property type="entry name" value="ParB/Sulfiredoxin_sf"/>
</dbReference>
<dbReference type="InterPro" id="IPR003115">
    <property type="entry name" value="ParB_N"/>
</dbReference>
<dbReference type="CDD" id="cd16400">
    <property type="entry name" value="ParB_Srx_like_nuclease"/>
    <property type="match status" value="1"/>
</dbReference>
<dbReference type="AlphaFoldDB" id="A0A1B1TBN5"/>
<protein>
    <submittedName>
        <fullName evidence="2">Putative transcriptional regulator</fullName>
    </submittedName>
</protein>
<reference evidence="2" key="1">
    <citation type="submission" date="2014-11" db="EMBL/GenBank/DDBJ databases">
        <authorList>
            <person name="Zhu J."/>
            <person name="Qi W."/>
            <person name="Song R."/>
        </authorList>
    </citation>
    <scope>NUCLEOTIDE SEQUENCE</scope>
</reference>
<sequence>MKVELVPLEILRPHEQILPKKVDQLEKMTHRWNAYTKPLLLDRSTGTILDGHHRYHVAKRLELSCVPCVFIDYLEDDLIELDVWPNCGRDSVTKQEVIDAALSGDLFSPKTSRHRLSDHLPPIAVPLSRLMLPAI</sequence>
<proteinExistence type="predicted"/>
<accession>A0A1B1TBN5</accession>
<dbReference type="SMART" id="SM00470">
    <property type="entry name" value="ParB"/>
    <property type="match status" value="1"/>
</dbReference>
<evidence type="ECO:0000259" key="1">
    <source>
        <dbReference type="SMART" id="SM00470"/>
    </source>
</evidence>